<dbReference type="EMBL" id="KI925587">
    <property type="protein sequence ID" value="ETW48078.1"/>
    <property type="molecule type" value="Genomic_DNA"/>
</dbReference>
<dbReference type="CDD" id="cd02434">
    <property type="entry name" value="Nodulin-21_like_3"/>
    <property type="match status" value="1"/>
</dbReference>
<dbReference type="GO" id="GO:0030026">
    <property type="term" value="P:intracellular manganese ion homeostasis"/>
    <property type="evidence" value="ECO:0007669"/>
    <property type="project" value="InterPro"/>
</dbReference>
<evidence type="ECO:0000256" key="2">
    <source>
        <dbReference type="ARBA" id="ARBA00007049"/>
    </source>
</evidence>
<accession>A0A024WM72</accession>
<evidence type="ECO:0008006" key="9">
    <source>
        <dbReference type="Google" id="ProtNLM"/>
    </source>
</evidence>
<keyword evidence="5 6" id="KW-0472">Membrane</keyword>
<feature type="transmembrane region" description="Helical" evidence="6">
    <location>
        <begin position="48"/>
        <end position="71"/>
    </location>
</feature>
<organism evidence="7 8">
    <name type="scientific">Plasmodium falciparum MaliPS096_E11</name>
    <dbReference type="NCBI Taxonomy" id="1036727"/>
    <lineage>
        <taxon>Eukaryota</taxon>
        <taxon>Sar</taxon>
        <taxon>Alveolata</taxon>
        <taxon>Apicomplexa</taxon>
        <taxon>Aconoidasida</taxon>
        <taxon>Haemosporida</taxon>
        <taxon>Plasmodiidae</taxon>
        <taxon>Plasmodium</taxon>
        <taxon>Plasmodium (Laverania)</taxon>
    </lineage>
</organism>
<reference evidence="7 8" key="2">
    <citation type="submission" date="2013-02" db="EMBL/GenBank/DDBJ databases">
        <title>The Genome Sequence of Plasmodium falciparum MaliPS096_E11.</title>
        <authorList>
            <consortium name="The Broad Institute Genome Sequencing Platform"/>
            <consortium name="The Broad Institute Genome Sequencing Center for Infectious Disease"/>
            <person name="Neafsey D."/>
            <person name="Cheeseman I."/>
            <person name="Volkman S."/>
            <person name="Adams J."/>
            <person name="Walker B."/>
            <person name="Young S.K."/>
            <person name="Zeng Q."/>
            <person name="Gargeya S."/>
            <person name="Fitzgerald M."/>
            <person name="Haas B."/>
            <person name="Abouelleil A."/>
            <person name="Alvarado L."/>
            <person name="Arachchi H.M."/>
            <person name="Berlin A.M."/>
            <person name="Chapman S.B."/>
            <person name="Dewar J."/>
            <person name="Goldberg J."/>
            <person name="Griggs A."/>
            <person name="Gujja S."/>
            <person name="Hansen M."/>
            <person name="Howarth C."/>
            <person name="Imamovic A."/>
            <person name="Larimer J."/>
            <person name="McCowan C."/>
            <person name="Murphy C."/>
            <person name="Neiman D."/>
            <person name="Pearson M."/>
            <person name="Priest M."/>
            <person name="Roberts A."/>
            <person name="Saif S."/>
            <person name="Shea T."/>
            <person name="Sisk P."/>
            <person name="Sykes S."/>
            <person name="Wortman J."/>
            <person name="Nusbaum C."/>
            <person name="Birren B."/>
        </authorList>
    </citation>
    <scope>NUCLEOTIDE SEQUENCE [LARGE SCALE GENOMIC DNA]</scope>
    <source>
        <strain evidence="7 8">MaliPS096_E11</strain>
    </source>
</reference>
<keyword evidence="3 6" id="KW-0812">Transmembrane</keyword>
<dbReference type="Proteomes" id="UP000030699">
    <property type="component" value="Unassembled WGS sequence"/>
</dbReference>
<evidence type="ECO:0000256" key="1">
    <source>
        <dbReference type="ARBA" id="ARBA00004127"/>
    </source>
</evidence>
<comment type="similarity">
    <text evidence="2">Belongs to the CCC1 family.</text>
</comment>
<keyword evidence="4 6" id="KW-1133">Transmembrane helix</keyword>
<feature type="transmembrane region" description="Helical" evidence="6">
    <location>
        <begin position="77"/>
        <end position="96"/>
    </location>
</feature>
<dbReference type="GO" id="GO:0005384">
    <property type="term" value="F:manganese ion transmembrane transporter activity"/>
    <property type="evidence" value="ECO:0007669"/>
    <property type="project" value="InterPro"/>
</dbReference>
<dbReference type="Pfam" id="PF01988">
    <property type="entry name" value="VIT1"/>
    <property type="match status" value="1"/>
</dbReference>
<evidence type="ECO:0000256" key="4">
    <source>
        <dbReference type="ARBA" id="ARBA00022989"/>
    </source>
</evidence>
<sequence length="283" mass="32415">MVSKKTIEARKAYYNEDVVLSKEAHDFYHNLDKHGENHNLDKDNLKTIIFGSLDGIITIFAIVSGCVGAKITPTQVIIIGIGNLFANAISMGFSEYTSSTAQRDFMLAEKKREEWEIENCPSEEKQEMIDIYMNKYKFDSEDARNLVEITFRNKNFFLEHMMSEELGLIVTNEDKNECLKKGIIMFLSFAVFGIIPLSAYVAYTVFFGYTDYTTSFLVVFISTLTTLFILGLFKSQFTNQKPITCALYMVLNGMIAGMVPFLLGVKTIYHYFFNNTLFLWKNP</sequence>
<dbReference type="GO" id="GO:0012505">
    <property type="term" value="C:endomembrane system"/>
    <property type="evidence" value="ECO:0007669"/>
    <property type="project" value="UniProtKB-SubCell"/>
</dbReference>
<name>A0A024WM72_PLAFA</name>
<dbReference type="AlphaFoldDB" id="A0A024WM72"/>
<proteinExistence type="inferred from homology"/>
<feature type="transmembrane region" description="Helical" evidence="6">
    <location>
        <begin position="245"/>
        <end position="272"/>
    </location>
</feature>
<dbReference type="InterPro" id="IPR008217">
    <property type="entry name" value="Ccc1_fam"/>
</dbReference>
<dbReference type="PANTHER" id="PTHR31851">
    <property type="entry name" value="FE(2+)/MN(2+) TRANSPORTER PCL1"/>
    <property type="match status" value="1"/>
</dbReference>
<protein>
    <recommendedName>
        <fullName evidence="9">Iron transporter</fullName>
    </recommendedName>
</protein>
<feature type="transmembrane region" description="Helical" evidence="6">
    <location>
        <begin position="212"/>
        <end position="233"/>
    </location>
</feature>
<dbReference type="OrthoDB" id="73465at2759"/>
<evidence type="ECO:0000256" key="3">
    <source>
        <dbReference type="ARBA" id="ARBA00022692"/>
    </source>
</evidence>
<evidence type="ECO:0000313" key="8">
    <source>
        <dbReference type="Proteomes" id="UP000030699"/>
    </source>
</evidence>
<gene>
    <name evidence="7" type="ORF">PFMALIP_03785</name>
</gene>
<comment type="subcellular location">
    <subcellularLocation>
        <location evidence="1">Endomembrane system</location>
        <topology evidence="1">Multi-pass membrane protein</topology>
    </subcellularLocation>
</comment>
<reference evidence="7 8" key="1">
    <citation type="submission" date="2013-02" db="EMBL/GenBank/DDBJ databases">
        <title>The Genome Annotation of Plasmodium falciparum MaliPS096_E11.</title>
        <authorList>
            <consortium name="The Broad Institute Genome Sequencing Platform"/>
            <consortium name="The Broad Institute Genome Sequencing Center for Infectious Disease"/>
            <person name="Neafsey D."/>
            <person name="Hoffman S."/>
            <person name="Volkman S."/>
            <person name="Rosenthal P."/>
            <person name="Walker B."/>
            <person name="Young S.K."/>
            <person name="Zeng Q."/>
            <person name="Gargeya S."/>
            <person name="Fitzgerald M."/>
            <person name="Haas B."/>
            <person name="Abouelleil A."/>
            <person name="Allen A.W."/>
            <person name="Alvarado L."/>
            <person name="Arachchi H.M."/>
            <person name="Berlin A.M."/>
            <person name="Chapman S.B."/>
            <person name="Gainer-Dewar J."/>
            <person name="Goldberg J."/>
            <person name="Griggs A."/>
            <person name="Gujja S."/>
            <person name="Hansen M."/>
            <person name="Howarth C."/>
            <person name="Imamovic A."/>
            <person name="Ireland A."/>
            <person name="Larimer J."/>
            <person name="McCowan C."/>
            <person name="Murphy C."/>
            <person name="Pearson M."/>
            <person name="Poon T.W."/>
            <person name="Priest M."/>
            <person name="Roberts A."/>
            <person name="Saif S."/>
            <person name="Shea T."/>
            <person name="Sisk P."/>
            <person name="Sykes S."/>
            <person name="Wortman J."/>
            <person name="Nusbaum C."/>
            <person name="Birren B."/>
        </authorList>
    </citation>
    <scope>NUCLEOTIDE SEQUENCE [LARGE SCALE GENOMIC DNA]</scope>
    <source>
        <strain evidence="7 8">MaliPS096_E11</strain>
    </source>
</reference>
<evidence type="ECO:0000256" key="6">
    <source>
        <dbReference type="SAM" id="Phobius"/>
    </source>
</evidence>
<evidence type="ECO:0000313" key="7">
    <source>
        <dbReference type="EMBL" id="ETW48078.1"/>
    </source>
</evidence>
<evidence type="ECO:0000256" key="5">
    <source>
        <dbReference type="ARBA" id="ARBA00023136"/>
    </source>
</evidence>
<feature type="transmembrane region" description="Helical" evidence="6">
    <location>
        <begin position="183"/>
        <end position="206"/>
    </location>
</feature>